<dbReference type="AlphaFoldDB" id="A0A1Y0IP39"/>
<reference evidence="3" key="1">
    <citation type="submission" date="2017-05" db="EMBL/GenBank/DDBJ databases">
        <authorList>
            <person name="Sung H."/>
        </authorList>
    </citation>
    <scope>NUCLEOTIDE SEQUENCE [LARGE SCALE GENOMIC DNA]</scope>
    <source>
        <strain evidence="3">AR23208</strain>
    </source>
</reference>
<accession>A0A1Y0IP39</accession>
<keyword evidence="3" id="KW-1185">Reference proteome</keyword>
<dbReference type="OrthoDB" id="2379147at2"/>
<protein>
    <submittedName>
        <fullName evidence="2">Uncharacterized protein</fullName>
    </submittedName>
</protein>
<evidence type="ECO:0000256" key="1">
    <source>
        <dbReference type="SAM" id="Phobius"/>
    </source>
</evidence>
<dbReference type="Proteomes" id="UP000195437">
    <property type="component" value="Chromosome"/>
</dbReference>
<keyword evidence="1" id="KW-1133">Transmembrane helix</keyword>
<sequence length="541" mass="60878">MKSFLRIFPYVLVFVLVLLLQVKLDADNRVLPYLEPYGRETAIGTATPNRPAQVLGENRYAWLSGQELVLAQIDPAKQKSELEKRPLPSPDIYTTTTFKLSGSDIYWVGEKRVLKHAAWENGAWSAAKTFDPGVISLELLQLGKQPYLLVGTEKGMKIYQASGAALKEVANFPQQRTVYVDGAVDQQGLAHIAMLEQVGVESYNLLHLTYDGAAQKASPKHLVKALSVGTSNLIDEMVYGMDKTHGYYFLTYKSSRKSTTELRAVSFALNDPSAKTAKDMKLIPKTMVGEDAPNSNGPYVRPIQEEKLQFAFVADFGKNPRNTGREVLFSSMQNGKWQQDDLTRVSNLNSLGFNPVFDKQGDTTTTLFMKFAKLKTYDVLYNSDDPAYAAATNKMGKDDYTRAAMEVPQYLGMSIMMLVIAFAWPMLPFAYLFYLVMKKEDVLYDQPNRHLFISVVLYLATQIVVFLKYGNLDTLYYYMPTWLQSGFAVAMLFVVLAVTSYAFTAIYARTRYERSAMGEFSYFLGINVWTVTLALSYYLAG</sequence>
<feature type="transmembrane region" description="Helical" evidence="1">
    <location>
        <begin position="449"/>
        <end position="467"/>
    </location>
</feature>
<gene>
    <name evidence="2" type="ORF">CBW65_16380</name>
</gene>
<evidence type="ECO:0000313" key="3">
    <source>
        <dbReference type="Proteomes" id="UP000195437"/>
    </source>
</evidence>
<name>A0A1Y0IP39_9BACL</name>
<feature type="transmembrane region" description="Helical" evidence="1">
    <location>
        <begin position="520"/>
        <end position="540"/>
    </location>
</feature>
<keyword evidence="1" id="KW-0812">Transmembrane</keyword>
<proteinExistence type="predicted"/>
<dbReference type="EMBL" id="CP021434">
    <property type="protein sequence ID" value="ARU62362.1"/>
    <property type="molecule type" value="Genomic_DNA"/>
</dbReference>
<feature type="transmembrane region" description="Helical" evidence="1">
    <location>
        <begin position="410"/>
        <end position="437"/>
    </location>
</feature>
<dbReference type="KEGG" id="tum:CBW65_16380"/>
<organism evidence="2 3">
    <name type="scientific">Tumebacillus avium</name>
    <dbReference type="NCBI Taxonomy" id="1903704"/>
    <lineage>
        <taxon>Bacteria</taxon>
        <taxon>Bacillati</taxon>
        <taxon>Bacillota</taxon>
        <taxon>Bacilli</taxon>
        <taxon>Bacillales</taxon>
        <taxon>Alicyclobacillaceae</taxon>
        <taxon>Tumebacillus</taxon>
    </lineage>
</organism>
<dbReference type="RefSeq" id="WP_087457724.1">
    <property type="nucleotide sequence ID" value="NZ_CP021434.1"/>
</dbReference>
<feature type="transmembrane region" description="Helical" evidence="1">
    <location>
        <begin position="487"/>
        <end position="508"/>
    </location>
</feature>
<keyword evidence="1" id="KW-0472">Membrane</keyword>
<evidence type="ECO:0000313" key="2">
    <source>
        <dbReference type="EMBL" id="ARU62362.1"/>
    </source>
</evidence>